<dbReference type="Proteomes" id="UP000289708">
    <property type="component" value="Unassembled WGS sequence"/>
</dbReference>
<dbReference type="InterPro" id="IPR036388">
    <property type="entry name" value="WH-like_DNA-bd_sf"/>
</dbReference>
<dbReference type="GO" id="GO:0003677">
    <property type="term" value="F:DNA binding"/>
    <property type="evidence" value="ECO:0007669"/>
    <property type="project" value="UniProtKB-KW"/>
</dbReference>
<dbReference type="PANTHER" id="PTHR43537">
    <property type="entry name" value="TRANSCRIPTIONAL REGULATOR, GNTR FAMILY"/>
    <property type="match status" value="1"/>
</dbReference>
<dbReference type="SMART" id="SM00895">
    <property type="entry name" value="FCD"/>
    <property type="match status" value="1"/>
</dbReference>
<sequence length="299" mass="32448">MRKRLQSQESEEAGAYAMAFRRRPPCINDVFSTKCLGRRAAGRRVLQKTRPKDDADGGAMNDDESAAGRPPKTGRTLEALRRDIGALALAPGAKLATVALAARYGVGQAPVREALSILAGEGLVLRESRRGFRVAPMSLAALDELTETRVTLELAFLSRAIAAGDGGWKTRVRRALDLLLPALQLVGDSRRLDPAWEEAHRRFHFALIGADEAATLFGLSRALYDRYDRYRLAAVPRRAFLAGIADDHAEIAEAALAGDAIRASAVLRRHIEDASRTLRDNIVALGLAVENGQVRLPLA</sequence>
<proteinExistence type="predicted"/>
<evidence type="ECO:0000256" key="3">
    <source>
        <dbReference type="ARBA" id="ARBA00023163"/>
    </source>
</evidence>
<dbReference type="GO" id="GO:0003700">
    <property type="term" value="F:DNA-binding transcription factor activity"/>
    <property type="evidence" value="ECO:0007669"/>
    <property type="project" value="InterPro"/>
</dbReference>
<reference evidence="6 7" key="1">
    <citation type="submission" date="2018-12" db="EMBL/GenBank/DDBJ databases">
        <title>bacterium Hansschlegelia zhihuaiae S113.</title>
        <authorList>
            <person name="He J."/>
        </authorList>
    </citation>
    <scope>NUCLEOTIDE SEQUENCE [LARGE SCALE GENOMIC DNA]</scope>
    <source>
        <strain evidence="6 7">S 113</strain>
    </source>
</reference>
<dbReference type="Gene3D" id="1.10.10.10">
    <property type="entry name" value="Winged helix-like DNA-binding domain superfamily/Winged helix DNA-binding domain"/>
    <property type="match status" value="1"/>
</dbReference>
<accession>A0A4Q0MC49</accession>
<evidence type="ECO:0000313" key="6">
    <source>
        <dbReference type="EMBL" id="RXF70891.1"/>
    </source>
</evidence>
<evidence type="ECO:0000256" key="2">
    <source>
        <dbReference type="ARBA" id="ARBA00023125"/>
    </source>
</evidence>
<dbReference type="InterPro" id="IPR011711">
    <property type="entry name" value="GntR_C"/>
</dbReference>
<dbReference type="EMBL" id="RYFI01000016">
    <property type="protein sequence ID" value="RXF70891.1"/>
    <property type="molecule type" value="Genomic_DNA"/>
</dbReference>
<name>A0A4Q0MC49_9HYPH</name>
<evidence type="ECO:0000256" key="4">
    <source>
        <dbReference type="SAM" id="MobiDB-lite"/>
    </source>
</evidence>
<keyword evidence="7" id="KW-1185">Reference proteome</keyword>
<dbReference type="SMART" id="SM00345">
    <property type="entry name" value="HTH_GNTR"/>
    <property type="match status" value="1"/>
</dbReference>
<organism evidence="6 7">
    <name type="scientific">Hansschlegelia zhihuaiae</name>
    <dbReference type="NCBI Taxonomy" id="405005"/>
    <lineage>
        <taxon>Bacteria</taxon>
        <taxon>Pseudomonadati</taxon>
        <taxon>Pseudomonadota</taxon>
        <taxon>Alphaproteobacteria</taxon>
        <taxon>Hyphomicrobiales</taxon>
        <taxon>Methylopilaceae</taxon>
        <taxon>Hansschlegelia</taxon>
    </lineage>
</organism>
<comment type="caution">
    <text evidence="6">The sequence shown here is derived from an EMBL/GenBank/DDBJ whole genome shotgun (WGS) entry which is preliminary data.</text>
</comment>
<dbReference type="OrthoDB" id="8680240at2"/>
<dbReference type="PANTHER" id="PTHR43537:SF20">
    <property type="entry name" value="HTH-TYPE TRANSCRIPTIONAL REPRESSOR GLAR"/>
    <property type="match status" value="1"/>
</dbReference>
<gene>
    <name evidence="6" type="ORF">EK403_15890</name>
</gene>
<keyword evidence="2" id="KW-0238">DNA-binding</keyword>
<dbReference type="PROSITE" id="PS50949">
    <property type="entry name" value="HTH_GNTR"/>
    <property type="match status" value="1"/>
</dbReference>
<dbReference type="SUPFAM" id="SSF48008">
    <property type="entry name" value="GntR ligand-binding domain-like"/>
    <property type="match status" value="1"/>
</dbReference>
<evidence type="ECO:0000259" key="5">
    <source>
        <dbReference type="PROSITE" id="PS50949"/>
    </source>
</evidence>
<protein>
    <submittedName>
        <fullName evidence="6">GntR family transcriptional regulator</fullName>
    </submittedName>
</protein>
<dbReference type="SUPFAM" id="SSF46785">
    <property type="entry name" value="Winged helix' DNA-binding domain"/>
    <property type="match status" value="1"/>
</dbReference>
<dbReference type="InterPro" id="IPR036390">
    <property type="entry name" value="WH_DNA-bd_sf"/>
</dbReference>
<dbReference type="InterPro" id="IPR008920">
    <property type="entry name" value="TF_FadR/GntR_C"/>
</dbReference>
<dbReference type="Gene3D" id="1.20.120.530">
    <property type="entry name" value="GntR ligand-binding domain-like"/>
    <property type="match status" value="1"/>
</dbReference>
<keyword evidence="3" id="KW-0804">Transcription</keyword>
<dbReference type="AlphaFoldDB" id="A0A4Q0MC49"/>
<keyword evidence="1" id="KW-0805">Transcription regulation</keyword>
<dbReference type="Pfam" id="PF00392">
    <property type="entry name" value="GntR"/>
    <property type="match status" value="1"/>
</dbReference>
<evidence type="ECO:0000256" key="1">
    <source>
        <dbReference type="ARBA" id="ARBA00023015"/>
    </source>
</evidence>
<feature type="domain" description="HTH gntR-type" evidence="5">
    <location>
        <begin position="70"/>
        <end position="137"/>
    </location>
</feature>
<dbReference type="InterPro" id="IPR000524">
    <property type="entry name" value="Tscrpt_reg_HTH_GntR"/>
</dbReference>
<dbReference type="Pfam" id="PF07729">
    <property type="entry name" value="FCD"/>
    <property type="match status" value="1"/>
</dbReference>
<evidence type="ECO:0000313" key="7">
    <source>
        <dbReference type="Proteomes" id="UP000289708"/>
    </source>
</evidence>
<feature type="region of interest" description="Disordered" evidence="4">
    <location>
        <begin position="42"/>
        <end position="75"/>
    </location>
</feature>